<accession>A0A3B0SL48</accession>
<reference evidence="1" key="1">
    <citation type="submission" date="2018-06" db="EMBL/GenBank/DDBJ databases">
        <authorList>
            <person name="Zhirakovskaya E."/>
        </authorList>
    </citation>
    <scope>NUCLEOTIDE SEQUENCE</scope>
</reference>
<protein>
    <submittedName>
        <fullName evidence="1">Uncharacterized protein</fullName>
    </submittedName>
</protein>
<evidence type="ECO:0000313" key="1">
    <source>
        <dbReference type="EMBL" id="VAV95605.1"/>
    </source>
</evidence>
<gene>
    <name evidence="1" type="ORF">MNBD_ALPHA04-537</name>
</gene>
<dbReference type="AlphaFoldDB" id="A0A3B0SL48"/>
<dbReference type="EMBL" id="UOEF01000212">
    <property type="protein sequence ID" value="VAV95605.1"/>
    <property type="molecule type" value="Genomic_DNA"/>
</dbReference>
<organism evidence="1">
    <name type="scientific">hydrothermal vent metagenome</name>
    <dbReference type="NCBI Taxonomy" id="652676"/>
    <lineage>
        <taxon>unclassified sequences</taxon>
        <taxon>metagenomes</taxon>
        <taxon>ecological metagenomes</taxon>
    </lineage>
</organism>
<sequence>RIGPRIAVRKCVRAAERRASHYGQADVTDVWKVKRTKYGYKIKGRIAVRDNYRSNRGRYYQSRYDRGYRHSNYDTGKFTCYVEGRRVSDVRIKGLNR</sequence>
<proteinExistence type="predicted"/>
<name>A0A3B0SL48_9ZZZZ</name>
<feature type="non-terminal residue" evidence="1">
    <location>
        <position position="1"/>
    </location>
</feature>